<comment type="caution">
    <text evidence="2">The sequence shown here is derived from an EMBL/GenBank/DDBJ whole genome shotgun (WGS) entry which is preliminary data.</text>
</comment>
<dbReference type="SUPFAM" id="SSF56059">
    <property type="entry name" value="Glutathione synthetase ATP-binding domain-like"/>
    <property type="match status" value="1"/>
</dbReference>
<evidence type="ECO:0000313" key="2">
    <source>
        <dbReference type="EMBL" id="PRQ06432.1"/>
    </source>
</evidence>
<dbReference type="GO" id="GO:0005524">
    <property type="term" value="F:ATP binding"/>
    <property type="evidence" value="ECO:0007669"/>
    <property type="project" value="InterPro"/>
</dbReference>
<dbReference type="GO" id="GO:0004363">
    <property type="term" value="F:glutathione synthase activity"/>
    <property type="evidence" value="ECO:0007669"/>
    <property type="project" value="InterPro"/>
</dbReference>
<dbReference type="Pfam" id="PF02955">
    <property type="entry name" value="GSH-S_ATP"/>
    <property type="match status" value="1"/>
</dbReference>
<accession>A0A2S9YMX2</accession>
<feature type="domain" description="Prokaryotic glutathione synthetase ATP-binding" evidence="1">
    <location>
        <begin position="131"/>
        <end position="235"/>
    </location>
</feature>
<dbReference type="RefSeq" id="WP_106090727.1">
    <property type="nucleotide sequence ID" value="NZ_PVNL01000074.1"/>
</dbReference>
<dbReference type="EMBL" id="PVNL01000074">
    <property type="protein sequence ID" value="PRQ06432.1"/>
    <property type="molecule type" value="Genomic_DNA"/>
</dbReference>
<evidence type="ECO:0000313" key="3">
    <source>
        <dbReference type="Proteomes" id="UP000238823"/>
    </source>
</evidence>
<dbReference type="PANTHER" id="PTHR39217:SF1">
    <property type="entry name" value="GLUTATHIONE SYNTHETASE"/>
    <property type="match status" value="1"/>
</dbReference>
<dbReference type="OrthoDB" id="3373978at2"/>
<dbReference type="InterPro" id="IPR004218">
    <property type="entry name" value="GSHS_ATP-bd"/>
</dbReference>
<dbReference type="EC" id="6.3.3.5" evidence="2"/>
<protein>
    <submittedName>
        <fullName evidence="2">Cycloserine biosynthesis protein DcsG</fullName>
        <ecNumber evidence="2">6.3.3.5</ecNumber>
    </submittedName>
</protein>
<dbReference type="AlphaFoldDB" id="A0A2S9YMX2"/>
<proteinExistence type="predicted"/>
<reference evidence="2 3" key="1">
    <citation type="submission" date="2018-03" db="EMBL/GenBank/DDBJ databases">
        <title>Draft Genome Sequences of the Obligatory Marine Myxobacteria Enhygromyxa salina SWB007.</title>
        <authorList>
            <person name="Poehlein A."/>
            <person name="Moghaddam J.A."/>
            <person name="Harms H."/>
            <person name="Alanjari M."/>
            <person name="Koenig G.M."/>
            <person name="Daniel R."/>
            <person name="Schaeberle T.F."/>
        </authorList>
    </citation>
    <scope>NUCLEOTIDE SEQUENCE [LARGE SCALE GENOMIC DNA]</scope>
    <source>
        <strain evidence="2 3">SWB007</strain>
    </source>
</reference>
<evidence type="ECO:0000259" key="1">
    <source>
        <dbReference type="Pfam" id="PF02955"/>
    </source>
</evidence>
<dbReference type="InterPro" id="IPR053191">
    <property type="entry name" value="DcsG_Biosynth_Enzyme"/>
</dbReference>
<keyword evidence="2" id="KW-0436">Ligase</keyword>
<name>A0A2S9YMX2_9BACT</name>
<dbReference type="PANTHER" id="PTHR39217">
    <property type="match status" value="1"/>
</dbReference>
<dbReference type="Proteomes" id="UP000238823">
    <property type="component" value="Unassembled WGS sequence"/>
</dbReference>
<sequence length="300" mass="33360">MRIALATCSTLPSHEHDDRPLHAALRGRGVTVEQPIWDDPGVDWSAFDAVLIRTTWDYHHKHAAFVAWAERVGASVPLFNPAPVVAWNTQKLYLRELEQRGVPLAETAWLDAGQPHDLRAIVRARSMTRGFLKPTLGANARDTLRFDAHSEAELAAAQAHLTRVTATTGMMLQPYLGSVERQGEVSAIYIDDVLSHAVRKVPVAGDFRVQDDYGARDEAIELDREQLEICGQTLAALGSCVVAHGWSLQLPLLYARVDLLRDDDGRWVLNELEIVEPSLFLRHGPTAAERLTHALLRRLG</sequence>
<gene>
    <name evidence="2" type="primary">dcsG</name>
    <name evidence="2" type="ORF">ENSA7_37510</name>
</gene>
<organism evidence="2 3">
    <name type="scientific">Enhygromyxa salina</name>
    <dbReference type="NCBI Taxonomy" id="215803"/>
    <lineage>
        <taxon>Bacteria</taxon>
        <taxon>Pseudomonadati</taxon>
        <taxon>Myxococcota</taxon>
        <taxon>Polyangia</taxon>
        <taxon>Nannocystales</taxon>
        <taxon>Nannocystaceae</taxon>
        <taxon>Enhygromyxa</taxon>
    </lineage>
</organism>